<comment type="caution">
    <text evidence="1">The sequence shown here is derived from an EMBL/GenBank/DDBJ whole genome shotgun (WGS) entry which is preliminary data.</text>
</comment>
<accession>A0A8T1WUH8</accession>
<dbReference type="AlphaFoldDB" id="A0A8T1WUH8"/>
<protein>
    <recommendedName>
        <fullName evidence="3">Thioredoxin domain-containing protein</fullName>
    </recommendedName>
</protein>
<evidence type="ECO:0000313" key="2">
    <source>
        <dbReference type="Proteomes" id="UP000693981"/>
    </source>
</evidence>
<keyword evidence="2" id="KW-1185">Reference proteome</keyword>
<name>A0A8T1WUH8_9STRA</name>
<dbReference type="EMBL" id="JAGDFL010000162">
    <property type="protein sequence ID" value="KAG7396334.1"/>
    <property type="molecule type" value="Genomic_DNA"/>
</dbReference>
<sequence>MDLETGDRIWLTELVERTAKPTVLMFYATWSTACDPEVELIEAFSKAGHHRLVNFVLVNLDQNIGDAMAYLDTINPSTGLPRVCRNYWDENIPTVMHFGCAEVPEPYGLQNVPHTLVIDEHGILRRNGDDFDWGEIAGLLHHLKEPKSKSALSKLASFFFPAVST</sequence>
<evidence type="ECO:0000313" key="1">
    <source>
        <dbReference type="EMBL" id="KAG7396334.1"/>
    </source>
</evidence>
<dbReference type="OrthoDB" id="2121326at2759"/>
<gene>
    <name evidence="1" type="ORF">PHYBOEH_002469</name>
</gene>
<organism evidence="1 2">
    <name type="scientific">Phytophthora boehmeriae</name>
    <dbReference type="NCBI Taxonomy" id="109152"/>
    <lineage>
        <taxon>Eukaryota</taxon>
        <taxon>Sar</taxon>
        <taxon>Stramenopiles</taxon>
        <taxon>Oomycota</taxon>
        <taxon>Peronosporomycetes</taxon>
        <taxon>Peronosporales</taxon>
        <taxon>Peronosporaceae</taxon>
        <taxon>Phytophthora</taxon>
    </lineage>
</organism>
<evidence type="ECO:0008006" key="3">
    <source>
        <dbReference type="Google" id="ProtNLM"/>
    </source>
</evidence>
<dbReference type="Proteomes" id="UP000693981">
    <property type="component" value="Unassembled WGS sequence"/>
</dbReference>
<proteinExistence type="predicted"/>
<reference evidence="1" key="1">
    <citation type="submission" date="2021-02" db="EMBL/GenBank/DDBJ databases">
        <authorList>
            <person name="Palmer J.M."/>
        </authorList>
    </citation>
    <scope>NUCLEOTIDE SEQUENCE</scope>
    <source>
        <strain evidence="1">SCRP23</strain>
    </source>
</reference>